<accession>A0A3L6SYE6</accession>
<dbReference type="Proteomes" id="UP000275267">
    <property type="component" value="Unassembled WGS sequence"/>
</dbReference>
<feature type="compositionally biased region" description="Basic and acidic residues" evidence="1">
    <location>
        <begin position="28"/>
        <end position="43"/>
    </location>
</feature>
<keyword evidence="3" id="KW-1185">Reference proteome</keyword>
<reference evidence="3" key="1">
    <citation type="journal article" date="2019" name="Nat. Commun.">
        <title>The genome of broomcorn millet.</title>
        <authorList>
            <person name="Zou C."/>
            <person name="Miki D."/>
            <person name="Li D."/>
            <person name="Tang Q."/>
            <person name="Xiao L."/>
            <person name="Rajput S."/>
            <person name="Deng P."/>
            <person name="Jia W."/>
            <person name="Huang R."/>
            <person name="Zhang M."/>
            <person name="Sun Y."/>
            <person name="Hu J."/>
            <person name="Fu X."/>
            <person name="Schnable P.S."/>
            <person name="Li F."/>
            <person name="Zhang H."/>
            <person name="Feng B."/>
            <person name="Zhu X."/>
            <person name="Liu R."/>
            <person name="Schnable J.C."/>
            <person name="Zhu J.-K."/>
            <person name="Zhang H."/>
        </authorList>
    </citation>
    <scope>NUCLEOTIDE SEQUENCE [LARGE SCALE GENOMIC DNA]</scope>
</reference>
<feature type="region of interest" description="Disordered" evidence="1">
    <location>
        <begin position="1"/>
        <end position="51"/>
    </location>
</feature>
<evidence type="ECO:0000313" key="3">
    <source>
        <dbReference type="Proteomes" id="UP000275267"/>
    </source>
</evidence>
<sequence>MEPVPDGNAHGHKRPDLEKTAGELADSGDAKRPREGNHDRAMEMDMDDDDEEEVDMEQYKPFGMYCKNWIYLYGDWAKFDDPIVTGRPRRRRGVIQRVGVFFLVVCVFGRAVRLVRAEETHGLAIQWH</sequence>
<organism evidence="2 3">
    <name type="scientific">Panicum miliaceum</name>
    <name type="common">Proso millet</name>
    <name type="synonym">Broomcorn millet</name>
    <dbReference type="NCBI Taxonomy" id="4540"/>
    <lineage>
        <taxon>Eukaryota</taxon>
        <taxon>Viridiplantae</taxon>
        <taxon>Streptophyta</taxon>
        <taxon>Embryophyta</taxon>
        <taxon>Tracheophyta</taxon>
        <taxon>Spermatophyta</taxon>
        <taxon>Magnoliopsida</taxon>
        <taxon>Liliopsida</taxon>
        <taxon>Poales</taxon>
        <taxon>Poaceae</taxon>
        <taxon>PACMAD clade</taxon>
        <taxon>Panicoideae</taxon>
        <taxon>Panicodae</taxon>
        <taxon>Paniceae</taxon>
        <taxon>Panicinae</taxon>
        <taxon>Panicum</taxon>
        <taxon>Panicum sect. Panicum</taxon>
    </lineage>
</organism>
<gene>
    <name evidence="2" type="ORF">C2845_PM05G04230</name>
</gene>
<proteinExistence type="predicted"/>
<comment type="caution">
    <text evidence="2">The sequence shown here is derived from an EMBL/GenBank/DDBJ whole genome shotgun (WGS) entry which is preliminary data.</text>
</comment>
<dbReference type="EMBL" id="PQIB02000003">
    <property type="protein sequence ID" value="RLN29479.1"/>
    <property type="molecule type" value="Genomic_DNA"/>
</dbReference>
<evidence type="ECO:0000256" key="1">
    <source>
        <dbReference type="SAM" id="MobiDB-lite"/>
    </source>
</evidence>
<name>A0A3L6SYE6_PANMI</name>
<dbReference type="AlphaFoldDB" id="A0A3L6SYE6"/>
<protein>
    <submittedName>
        <fullName evidence="2">Uncharacterized protein</fullName>
    </submittedName>
</protein>
<evidence type="ECO:0000313" key="2">
    <source>
        <dbReference type="EMBL" id="RLN29479.1"/>
    </source>
</evidence>